<organism evidence="2 3">
    <name type="scientific">Chionoecetes opilio</name>
    <name type="common">Atlantic snow crab</name>
    <name type="synonym">Cancer opilio</name>
    <dbReference type="NCBI Taxonomy" id="41210"/>
    <lineage>
        <taxon>Eukaryota</taxon>
        <taxon>Metazoa</taxon>
        <taxon>Ecdysozoa</taxon>
        <taxon>Arthropoda</taxon>
        <taxon>Crustacea</taxon>
        <taxon>Multicrustacea</taxon>
        <taxon>Malacostraca</taxon>
        <taxon>Eumalacostraca</taxon>
        <taxon>Eucarida</taxon>
        <taxon>Decapoda</taxon>
        <taxon>Pleocyemata</taxon>
        <taxon>Brachyura</taxon>
        <taxon>Eubrachyura</taxon>
        <taxon>Majoidea</taxon>
        <taxon>Majidae</taxon>
        <taxon>Chionoecetes</taxon>
    </lineage>
</organism>
<accession>A0A8J4XYQ1</accession>
<dbReference type="Proteomes" id="UP000770661">
    <property type="component" value="Unassembled WGS sequence"/>
</dbReference>
<comment type="caution">
    <text evidence="2">The sequence shown here is derived from an EMBL/GenBank/DDBJ whole genome shotgun (WGS) entry which is preliminary data.</text>
</comment>
<evidence type="ECO:0000256" key="1">
    <source>
        <dbReference type="SAM" id="MobiDB-lite"/>
    </source>
</evidence>
<protein>
    <submittedName>
        <fullName evidence="2">Uncharacterized protein</fullName>
    </submittedName>
</protein>
<keyword evidence="3" id="KW-1185">Reference proteome</keyword>
<evidence type="ECO:0000313" key="2">
    <source>
        <dbReference type="EMBL" id="KAG0716518.1"/>
    </source>
</evidence>
<reference evidence="2" key="1">
    <citation type="submission" date="2020-07" db="EMBL/GenBank/DDBJ databases">
        <title>The High-quality genome of the commercially important snow crab, Chionoecetes opilio.</title>
        <authorList>
            <person name="Jeong J.-H."/>
            <person name="Ryu S."/>
        </authorList>
    </citation>
    <scope>NUCLEOTIDE SEQUENCE</scope>
    <source>
        <strain evidence="2">MADBK_172401_WGS</strain>
        <tissue evidence="2">Digestive gland</tissue>
    </source>
</reference>
<dbReference type="AlphaFoldDB" id="A0A8J4XYQ1"/>
<feature type="region of interest" description="Disordered" evidence="1">
    <location>
        <begin position="130"/>
        <end position="152"/>
    </location>
</feature>
<gene>
    <name evidence="2" type="ORF">GWK47_009493</name>
</gene>
<sequence>MPQGLLEQLYPTSREKQDDMGVAHALIRGDASEMSRRYRDVANRKRKNQVVEVGALVMGQKRDPIPGTCRKLNVKWDGVYRVVEVRLGGSSYVVENVFTEKQVQRAAEQVKPYYGSEEWLVEPVGGVLQPDPVDEQLAPRVRRPPKRLIEEE</sequence>
<proteinExistence type="predicted"/>
<name>A0A8J4XYQ1_CHIOP</name>
<evidence type="ECO:0000313" key="3">
    <source>
        <dbReference type="Proteomes" id="UP000770661"/>
    </source>
</evidence>
<dbReference type="EMBL" id="JACEEZ010018787">
    <property type="protein sequence ID" value="KAG0716518.1"/>
    <property type="molecule type" value="Genomic_DNA"/>
</dbReference>